<organism evidence="12 13">
    <name type="scientific">Schistosoma mansoni</name>
    <name type="common">Blood fluke</name>
    <dbReference type="NCBI Taxonomy" id="6183"/>
    <lineage>
        <taxon>Eukaryota</taxon>
        <taxon>Metazoa</taxon>
        <taxon>Spiralia</taxon>
        <taxon>Lophotrochozoa</taxon>
        <taxon>Platyhelminthes</taxon>
        <taxon>Trematoda</taxon>
        <taxon>Digenea</taxon>
        <taxon>Strigeidida</taxon>
        <taxon>Schistosomatoidea</taxon>
        <taxon>Schistosomatidae</taxon>
        <taxon>Schistosoma</taxon>
    </lineage>
</organism>
<keyword evidence="4 7" id="KW-0067">ATP-binding</keyword>
<dbReference type="GO" id="GO:0003723">
    <property type="term" value="F:RNA binding"/>
    <property type="evidence" value="ECO:0007669"/>
    <property type="project" value="UniProtKB-UniRule"/>
</dbReference>
<feature type="short sequence motif" description="Q motif" evidence="6">
    <location>
        <begin position="18"/>
        <end position="46"/>
    </location>
</feature>
<comment type="similarity">
    <text evidence="7">Belongs to the DEAD box helicase family.</text>
</comment>
<evidence type="ECO:0000256" key="4">
    <source>
        <dbReference type="ARBA" id="ARBA00022840"/>
    </source>
</evidence>
<dbReference type="GO" id="GO:0003724">
    <property type="term" value="F:RNA helicase activity"/>
    <property type="evidence" value="ECO:0007669"/>
    <property type="project" value="UniProtKB-EC"/>
</dbReference>
<evidence type="ECO:0000259" key="11">
    <source>
        <dbReference type="PROSITE" id="PS51195"/>
    </source>
</evidence>
<evidence type="ECO:0000256" key="5">
    <source>
        <dbReference type="ARBA" id="ARBA00022884"/>
    </source>
</evidence>
<dbReference type="InterPro" id="IPR027417">
    <property type="entry name" value="P-loop_NTPase"/>
</dbReference>
<accession>A0A5K4ELX9</accession>
<dbReference type="CDD" id="cd18787">
    <property type="entry name" value="SF2_C_DEAD"/>
    <property type="match status" value="1"/>
</dbReference>
<evidence type="ECO:0000313" key="13">
    <source>
        <dbReference type="WBParaSite" id="Smp_131360.1"/>
    </source>
</evidence>
<evidence type="ECO:0000256" key="3">
    <source>
        <dbReference type="ARBA" id="ARBA00022806"/>
    </source>
</evidence>
<proteinExistence type="inferred from homology"/>
<dbReference type="Pfam" id="PF00270">
    <property type="entry name" value="DEAD"/>
    <property type="match status" value="1"/>
</dbReference>
<dbReference type="FunCoup" id="A0A3Q0KLV9">
    <property type="interactions" value="2429"/>
</dbReference>
<dbReference type="InterPro" id="IPR014014">
    <property type="entry name" value="RNA_helicase_DEAD_Q_motif"/>
</dbReference>
<dbReference type="Gene3D" id="3.40.50.300">
    <property type="entry name" value="P-loop containing nucleotide triphosphate hydrolases"/>
    <property type="match status" value="2"/>
</dbReference>
<evidence type="ECO:0000313" key="12">
    <source>
        <dbReference type="Proteomes" id="UP000008854"/>
    </source>
</evidence>
<dbReference type="PROSITE" id="PS00039">
    <property type="entry name" value="DEAD_ATP_HELICASE"/>
    <property type="match status" value="1"/>
</dbReference>
<dbReference type="STRING" id="6183.A0A3Q0KLV9"/>
<feature type="domain" description="Helicase C-terminal" evidence="10">
    <location>
        <begin position="440"/>
        <end position="611"/>
    </location>
</feature>
<dbReference type="InterPro" id="IPR011545">
    <property type="entry name" value="DEAD/DEAH_box_helicase_dom"/>
</dbReference>
<evidence type="ECO:0000259" key="10">
    <source>
        <dbReference type="PROSITE" id="PS51194"/>
    </source>
</evidence>
<dbReference type="InterPro" id="IPR014001">
    <property type="entry name" value="Helicase_ATP-bd"/>
</dbReference>
<comment type="domain">
    <text evidence="8">The Q motif is unique to and characteristic of the DEAD box family of RNA helicases and controls ATP binding and hydrolysis.</text>
</comment>
<evidence type="ECO:0000259" key="9">
    <source>
        <dbReference type="PROSITE" id="PS51192"/>
    </source>
</evidence>
<dbReference type="WBParaSite" id="Smp_131360.1">
    <property type="protein sequence ID" value="Smp_131360.1"/>
    <property type="gene ID" value="Smp_131360"/>
</dbReference>
<dbReference type="PROSITE" id="PS51192">
    <property type="entry name" value="HELICASE_ATP_BIND_1"/>
    <property type="match status" value="1"/>
</dbReference>
<dbReference type="GO" id="GO:0016787">
    <property type="term" value="F:hydrolase activity"/>
    <property type="evidence" value="ECO:0007669"/>
    <property type="project" value="UniProtKB-KW"/>
</dbReference>
<keyword evidence="3 7" id="KW-0347">Helicase</keyword>
<name>A0A3Q0KLV9_SCHMA</name>
<reference evidence="13" key="2">
    <citation type="submission" date="2018-12" db="UniProtKB">
        <authorList>
            <consortium name="WormBaseParasite"/>
        </authorList>
    </citation>
    <scope>IDENTIFICATION</scope>
    <source>
        <strain evidence="13 14">Puerto Rican</strain>
    </source>
</reference>
<comment type="function">
    <text evidence="8">RNA helicase.</text>
</comment>
<dbReference type="WBParaSite" id="Smp_131360.2">
    <property type="protein sequence ID" value="Smp_131360.2"/>
    <property type="gene ID" value="Smp_131360"/>
</dbReference>
<dbReference type="InParanoid" id="A0A3Q0KLV9"/>
<dbReference type="InterPro" id="IPR001650">
    <property type="entry name" value="Helicase_C-like"/>
</dbReference>
<evidence type="ECO:0000313" key="14">
    <source>
        <dbReference type="WBParaSite" id="Smp_131360.2"/>
    </source>
</evidence>
<evidence type="ECO:0000256" key="8">
    <source>
        <dbReference type="RuleBase" id="RU365068"/>
    </source>
</evidence>
<dbReference type="Proteomes" id="UP000008854">
    <property type="component" value="Unassembled WGS sequence"/>
</dbReference>
<accession>A0A3Q0KLV9</accession>
<dbReference type="PANTHER" id="PTHR24031">
    <property type="entry name" value="RNA HELICASE"/>
    <property type="match status" value="1"/>
</dbReference>
<reference evidence="12" key="1">
    <citation type="journal article" date="2012" name="PLoS Negl. Trop. Dis.">
        <title>A systematically improved high quality genome and transcriptome of the human blood fluke Schistosoma mansoni.</title>
        <authorList>
            <person name="Protasio A.V."/>
            <person name="Tsai I.J."/>
            <person name="Babbage A."/>
            <person name="Nichol S."/>
            <person name="Hunt M."/>
            <person name="Aslett M.A."/>
            <person name="De Silva N."/>
            <person name="Velarde G.S."/>
            <person name="Anderson T.J."/>
            <person name="Clark R.C."/>
            <person name="Davidson C."/>
            <person name="Dillon G.P."/>
            <person name="Holroyd N.E."/>
            <person name="LoVerde P.T."/>
            <person name="Lloyd C."/>
            <person name="McQuillan J."/>
            <person name="Oliveira G."/>
            <person name="Otto T.D."/>
            <person name="Parker-Manuel S.J."/>
            <person name="Quail M.A."/>
            <person name="Wilson R.A."/>
            <person name="Zerlotini A."/>
            <person name="Dunne D.W."/>
            <person name="Berriman M."/>
        </authorList>
    </citation>
    <scope>NUCLEOTIDE SEQUENCE [LARGE SCALE GENOMIC DNA]</scope>
    <source>
        <strain evidence="12">Puerto Rican</strain>
    </source>
</reference>
<comment type="catalytic activity">
    <reaction evidence="8">
        <text>ATP + H2O = ADP + phosphate + H(+)</text>
        <dbReference type="Rhea" id="RHEA:13065"/>
        <dbReference type="ChEBI" id="CHEBI:15377"/>
        <dbReference type="ChEBI" id="CHEBI:15378"/>
        <dbReference type="ChEBI" id="CHEBI:30616"/>
        <dbReference type="ChEBI" id="CHEBI:43474"/>
        <dbReference type="ChEBI" id="CHEBI:456216"/>
        <dbReference type="EC" id="3.6.4.13"/>
    </reaction>
</comment>
<evidence type="ECO:0000256" key="1">
    <source>
        <dbReference type="ARBA" id="ARBA00022741"/>
    </source>
</evidence>
<dbReference type="InterPro" id="IPR000629">
    <property type="entry name" value="RNA-helicase_DEAD-box_CS"/>
</dbReference>
<keyword evidence="1 7" id="KW-0547">Nucleotide-binding</keyword>
<dbReference type="PROSITE" id="PS51195">
    <property type="entry name" value="Q_MOTIF"/>
    <property type="match status" value="1"/>
</dbReference>
<dbReference type="Pfam" id="PF00271">
    <property type="entry name" value="Helicase_C"/>
    <property type="match status" value="1"/>
</dbReference>
<dbReference type="SMART" id="SM00487">
    <property type="entry name" value="DEXDc"/>
    <property type="match status" value="1"/>
</dbReference>
<feature type="domain" description="DEAD-box RNA helicase Q" evidence="11">
    <location>
        <begin position="18"/>
        <end position="46"/>
    </location>
</feature>
<evidence type="ECO:0000256" key="7">
    <source>
        <dbReference type="RuleBase" id="RU000492"/>
    </source>
</evidence>
<dbReference type="EC" id="3.6.4.13" evidence="8"/>
<keyword evidence="5 8" id="KW-0694">RNA-binding</keyword>
<keyword evidence="12" id="KW-1185">Reference proteome</keyword>
<dbReference type="PROSITE" id="PS51194">
    <property type="entry name" value="HELICASE_CTER"/>
    <property type="match status" value="1"/>
</dbReference>
<protein>
    <recommendedName>
        <fullName evidence="8">ATP-dependent RNA helicase</fullName>
        <ecNumber evidence="8">3.6.4.13</ecNumber>
    </recommendedName>
</protein>
<feature type="domain" description="Helicase ATP-binding" evidence="9">
    <location>
        <begin position="50"/>
        <end position="360"/>
    </location>
</feature>
<dbReference type="AlphaFoldDB" id="A0A3Q0KLV9"/>
<evidence type="ECO:0000256" key="6">
    <source>
        <dbReference type="PROSITE-ProRule" id="PRU00552"/>
    </source>
</evidence>
<sequence length="731" mass="82211">MYDNCGFSNSQGCRVEVMGWDSLNLPDYIVKALSDCGLENPTPIQTAAIPPALHGFSDVLGSAPTGSGKTLAFGIPLVSKVFSLKTLQSQTCEEESKINSVIDQQKYEVASCVKPCGKKKKRKKETDIYSGLDVIEELDVNTGEIRAVHSLGDPVTEDSETLPIIEPPVCLKPNLNRNRVYGLVLVPTRELAIQVTQHLRALMKYVDYIRIETIVGGISVDKQLRLLRRCPDILVATPGRLWHFIQQGEPHLLTLHSVNVVVVDEADRMIEANHFDDLRAIFNWLHSSSSFNNEGKEEEQEDTTHLKKTLNLKRKHKLIEMSDHSTDMNRVQRQTLIFSATLTFVHSGALKPGTGSKNHKLLPNNKNTMTKKIKLAVLREMFGLKKSAKVIDLSSNHSTDQSVSNPGLICKSTCPDTLSECRLLCPSQESKDIRLFWFIAFGRHLGSSEYSNRRCLIFLNSKSGVRRLAGVLRQLLSSDAFSVSGYPSLQYVNVLHADMVQKQRLRALERFQADPNGILLASDVAARGLDLASSDSIVETNGVSWVIHFDVPRTAELYIHRSGRTARANRQGTSLLFISPNEITFWRRIAVSLQRTNMELDDFTIQPTTIQLTISEQIVKLAKQIDIQEHRNSRKLANDNWFTKAAKDANILLDDDDDYNNKFDDDENISRKRNSSKKKLDITKPLKLELRQLIIVSRGKLLKLTGGQMKCYQRPIQTLSKVKLLKEFGTI</sequence>
<evidence type="ECO:0000256" key="2">
    <source>
        <dbReference type="ARBA" id="ARBA00022801"/>
    </source>
</evidence>
<dbReference type="SUPFAM" id="SSF52540">
    <property type="entry name" value="P-loop containing nucleoside triphosphate hydrolases"/>
    <property type="match status" value="2"/>
</dbReference>
<keyword evidence="2 7" id="KW-0378">Hydrolase</keyword>
<dbReference type="GO" id="GO:0005524">
    <property type="term" value="F:ATP binding"/>
    <property type="evidence" value="ECO:0007669"/>
    <property type="project" value="UniProtKB-UniRule"/>
</dbReference>
<dbReference type="SMART" id="SM00490">
    <property type="entry name" value="HELICc"/>
    <property type="match status" value="1"/>
</dbReference>